<reference evidence="2" key="1">
    <citation type="submission" date="2021-03" db="EMBL/GenBank/DDBJ databases">
        <title>Draft genome sequence of rust myrtle Austropuccinia psidii MF-1, a brazilian biotype.</title>
        <authorList>
            <person name="Quecine M.C."/>
            <person name="Pachon D.M.R."/>
            <person name="Bonatelli M.L."/>
            <person name="Correr F.H."/>
            <person name="Franceschini L.M."/>
            <person name="Leite T.F."/>
            <person name="Margarido G.R.A."/>
            <person name="Almeida C.A."/>
            <person name="Ferrarezi J.A."/>
            <person name="Labate C.A."/>
        </authorList>
    </citation>
    <scope>NUCLEOTIDE SEQUENCE</scope>
    <source>
        <strain evidence="2">MF-1</strain>
    </source>
</reference>
<evidence type="ECO:0000313" key="2">
    <source>
        <dbReference type="EMBL" id="MBW0474163.1"/>
    </source>
</evidence>
<evidence type="ECO:0000313" key="3">
    <source>
        <dbReference type="Proteomes" id="UP000765509"/>
    </source>
</evidence>
<accession>A0A9Q3C059</accession>
<name>A0A9Q3C059_9BASI</name>
<dbReference type="Proteomes" id="UP000765509">
    <property type="component" value="Unassembled WGS sequence"/>
</dbReference>
<evidence type="ECO:0000256" key="1">
    <source>
        <dbReference type="SAM" id="MobiDB-lite"/>
    </source>
</evidence>
<feature type="region of interest" description="Disordered" evidence="1">
    <location>
        <begin position="1"/>
        <end position="69"/>
    </location>
</feature>
<dbReference type="AlphaFoldDB" id="A0A9Q3C059"/>
<dbReference type="EMBL" id="AVOT02003646">
    <property type="protein sequence ID" value="MBW0474163.1"/>
    <property type="molecule type" value="Genomic_DNA"/>
</dbReference>
<comment type="caution">
    <text evidence="2">The sequence shown here is derived from an EMBL/GenBank/DDBJ whole genome shotgun (WGS) entry which is preliminary data.</text>
</comment>
<feature type="compositionally biased region" description="Polar residues" evidence="1">
    <location>
        <begin position="54"/>
        <end position="67"/>
    </location>
</feature>
<gene>
    <name evidence="2" type="ORF">O181_013878</name>
</gene>
<organism evidence="2 3">
    <name type="scientific">Austropuccinia psidii MF-1</name>
    <dbReference type="NCBI Taxonomy" id="1389203"/>
    <lineage>
        <taxon>Eukaryota</taxon>
        <taxon>Fungi</taxon>
        <taxon>Dikarya</taxon>
        <taxon>Basidiomycota</taxon>
        <taxon>Pucciniomycotina</taxon>
        <taxon>Pucciniomycetes</taxon>
        <taxon>Pucciniales</taxon>
        <taxon>Sphaerophragmiaceae</taxon>
        <taxon>Austropuccinia</taxon>
    </lineage>
</organism>
<sequence>MKQMKYLLLTQRKKKGKRREQSSYTPGASKREPSFPKNLSPEDSPISPTPGPRVTSTPPTEPRSQNIPRRVFSLHLITPVHYRRKFQDRKYLLLRLKQNLTAQILMKK</sequence>
<protein>
    <submittedName>
        <fullName evidence="2">Uncharacterized protein</fullName>
    </submittedName>
</protein>
<proteinExistence type="predicted"/>
<keyword evidence="3" id="KW-1185">Reference proteome</keyword>